<reference evidence="2" key="1">
    <citation type="submission" date="2024-07" db="EMBL/GenBank/DDBJ databases">
        <authorList>
            <person name="Kim Y.J."/>
            <person name="Jeong J.Y."/>
        </authorList>
    </citation>
    <scope>NUCLEOTIDE SEQUENCE</scope>
    <source>
        <strain evidence="2">GIHE-MW2</strain>
    </source>
</reference>
<protein>
    <submittedName>
        <fullName evidence="2">Diacylglycerol/polyprenol kinase family protein</fullName>
    </submittedName>
</protein>
<feature type="transmembrane region" description="Helical" evidence="1">
    <location>
        <begin position="80"/>
        <end position="99"/>
    </location>
</feature>
<name>A0AAU8JIQ8_9CYAN</name>
<sequence>MFVVVISLILTLFTSLLELPSVPGLWVQITVVGIWLGFVLVLAEALYQVTDAESEIVRKIVHIGTGNVILFAWWLQVPAWVGIAASVFAAAIALLSYILPLFPGINSVGRHSWGTFFYAVSIGLLIAWFWPLEKPYYAAIGILIMAFGDGFAALIGRKFGKHPYQLWGEKKSIEGSLTMALISYGLTVLILCSVQGNHWQIWLSAIAVAFLATVLEAFSKIGIDNLTVPLGSAAFCFLLNQLLFS</sequence>
<evidence type="ECO:0000313" key="2">
    <source>
        <dbReference type="EMBL" id="XCM38014.1"/>
    </source>
</evidence>
<dbReference type="RefSeq" id="WP_054467673.1">
    <property type="nucleotide sequence ID" value="NZ_CP159837.1"/>
</dbReference>
<keyword evidence="1" id="KW-0472">Membrane</keyword>
<dbReference type="GO" id="GO:0004143">
    <property type="term" value="F:ATP-dependent diacylglycerol kinase activity"/>
    <property type="evidence" value="ECO:0007669"/>
    <property type="project" value="InterPro"/>
</dbReference>
<dbReference type="InterPro" id="IPR037997">
    <property type="entry name" value="Dgk1-like"/>
</dbReference>
<keyword evidence="2" id="KW-0808">Transferase</keyword>
<feature type="transmembrane region" description="Helical" evidence="1">
    <location>
        <begin position="202"/>
        <end position="219"/>
    </location>
</feature>
<dbReference type="PANTHER" id="PTHR31303:SF1">
    <property type="entry name" value="CTP-DEPENDENT DIACYLGLYCEROL KINASE 1"/>
    <property type="match status" value="1"/>
</dbReference>
<dbReference type="AlphaFoldDB" id="A0AAU8JIQ8"/>
<proteinExistence type="predicted"/>
<dbReference type="PANTHER" id="PTHR31303">
    <property type="entry name" value="CTP-DEPENDENT DIACYLGLYCEROL KINASE 1"/>
    <property type="match status" value="1"/>
</dbReference>
<accession>A0AAU8JIQ8</accession>
<keyword evidence="1" id="KW-1133">Transmembrane helix</keyword>
<keyword evidence="1" id="KW-0812">Transmembrane</keyword>
<feature type="transmembrane region" description="Helical" evidence="1">
    <location>
        <begin position="27"/>
        <end position="47"/>
    </location>
</feature>
<evidence type="ECO:0000256" key="1">
    <source>
        <dbReference type="SAM" id="Phobius"/>
    </source>
</evidence>
<feature type="transmembrane region" description="Helical" evidence="1">
    <location>
        <begin position="226"/>
        <end position="244"/>
    </location>
</feature>
<feature type="transmembrane region" description="Helical" evidence="1">
    <location>
        <begin position="136"/>
        <end position="156"/>
    </location>
</feature>
<feature type="transmembrane region" description="Helical" evidence="1">
    <location>
        <begin position="177"/>
        <end position="196"/>
    </location>
</feature>
<gene>
    <name evidence="2" type="ORF">ABWT76_000833</name>
</gene>
<feature type="transmembrane region" description="Helical" evidence="1">
    <location>
        <begin position="56"/>
        <end position="74"/>
    </location>
</feature>
<dbReference type="EMBL" id="CP159837">
    <property type="protein sequence ID" value="XCM38014.1"/>
    <property type="molecule type" value="Genomic_DNA"/>
</dbReference>
<feature type="transmembrane region" description="Helical" evidence="1">
    <location>
        <begin position="111"/>
        <end position="130"/>
    </location>
</feature>
<organism evidence="2">
    <name type="scientific">Planktothricoides raciborskii GIHE-MW2</name>
    <dbReference type="NCBI Taxonomy" id="2792601"/>
    <lineage>
        <taxon>Bacteria</taxon>
        <taxon>Bacillati</taxon>
        <taxon>Cyanobacteriota</taxon>
        <taxon>Cyanophyceae</taxon>
        <taxon>Oscillatoriophycideae</taxon>
        <taxon>Oscillatoriales</taxon>
        <taxon>Oscillatoriaceae</taxon>
        <taxon>Planktothricoides</taxon>
    </lineage>
</organism>
<keyword evidence="2" id="KW-0418">Kinase</keyword>